<dbReference type="CDD" id="cd06257">
    <property type="entry name" value="DnaJ"/>
    <property type="match status" value="1"/>
</dbReference>
<dbReference type="Gene3D" id="2.60.260.20">
    <property type="entry name" value="Urease metallochaperone UreE, N-terminal domain"/>
    <property type="match status" value="2"/>
</dbReference>
<dbReference type="EMBL" id="JARO02009901">
    <property type="protein sequence ID" value="KPP61178.1"/>
    <property type="molecule type" value="Genomic_DNA"/>
</dbReference>
<dbReference type="SUPFAM" id="SSF46565">
    <property type="entry name" value="Chaperone J-domain"/>
    <property type="match status" value="1"/>
</dbReference>
<dbReference type="PANTHER" id="PTHR24078">
    <property type="entry name" value="DNAJ HOMOLOG SUBFAMILY C MEMBER"/>
    <property type="match status" value="1"/>
</dbReference>
<feature type="region of interest" description="Disordered" evidence="2">
    <location>
        <begin position="203"/>
        <end position="222"/>
    </location>
</feature>
<gene>
    <name evidence="4" type="ORF">Z043_120754</name>
</gene>
<keyword evidence="1" id="KW-0143">Chaperone</keyword>
<organism evidence="4 5">
    <name type="scientific">Scleropages formosus</name>
    <name type="common">Asian bonytongue</name>
    <name type="synonym">Osteoglossum formosum</name>
    <dbReference type="NCBI Taxonomy" id="113540"/>
    <lineage>
        <taxon>Eukaryota</taxon>
        <taxon>Metazoa</taxon>
        <taxon>Chordata</taxon>
        <taxon>Craniata</taxon>
        <taxon>Vertebrata</taxon>
        <taxon>Euteleostomi</taxon>
        <taxon>Actinopterygii</taxon>
        <taxon>Neopterygii</taxon>
        <taxon>Teleostei</taxon>
        <taxon>Osteoglossocephala</taxon>
        <taxon>Osteoglossomorpha</taxon>
        <taxon>Osteoglossiformes</taxon>
        <taxon>Osteoglossidae</taxon>
        <taxon>Scleropages</taxon>
    </lineage>
</organism>
<dbReference type="SUPFAM" id="SSF49493">
    <property type="entry name" value="HSP40/DnaJ peptide-binding domain"/>
    <property type="match status" value="2"/>
</dbReference>
<sequence length="222" mass="24332">MGKDYYRVLGVASCASEEDIKKAYRRQALKLHPDKNRSPGAEEAFKEIAEAYDVLSDAKKRGIYDLYGEEGLKGSSGGGESSDADFSYSFHGDPHAIFSELFGGRSPFEHFFGKGMDNDLDILTVEVKRGWKEGTKITFPKEGDETPTNIPADVVFVIKDKPHPVFRREGSDIALCGCTVNVPTLDSRTVAVTLQDVVQPGMKKRVPGEGLPLSKSPETRGD</sequence>
<protein>
    <submittedName>
        <fullName evidence="4">DnaJ subfamily B member 4-like</fullName>
    </submittedName>
</protein>
<evidence type="ECO:0000259" key="3">
    <source>
        <dbReference type="PROSITE" id="PS50076"/>
    </source>
</evidence>
<accession>A0A0P7Y652</accession>
<dbReference type="GO" id="GO:0003714">
    <property type="term" value="F:transcription corepressor activity"/>
    <property type="evidence" value="ECO:0007669"/>
    <property type="project" value="TreeGrafter"/>
</dbReference>
<dbReference type="FunFam" id="1.10.287.110:FF:000106">
    <property type="entry name" value="Putative heat shock protein-like protein"/>
    <property type="match status" value="1"/>
</dbReference>
<name>A0A0P7Y652_SCLFO</name>
<feature type="domain" description="J" evidence="3">
    <location>
        <begin position="4"/>
        <end position="68"/>
    </location>
</feature>
<dbReference type="Pfam" id="PF00226">
    <property type="entry name" value="DnaJ"/>
    <property type="match status" value="1"/>
</dbReference>
<dbReference type="SMART" id="SM00271">
    <property type="entry name" value="DnaJ"/>
    <property type="match status" value="1"/>
</dbReference>
<dbReference type="InterPro" id="IPR002939">
    <property type="entry name" value="DnaJ_C"/>
</dbReference>
<dbReference type="InterPro" id="IPR018253">
    <property type="entry name" value="DnaJ_domain_CS"/>
</dbReference>
<dbReference type="Gene3D" id="1.10.287.110">
    <property type="entry name" value="DnaJ domain"/>
    <property type="match status" value="1"/>
</dbReference>
<dbReference type="PROSITE" id="PS00636">
    <property type="entry name" value="DNAJ_1"/>
    <property type="match status" value="1"/>
</dbReference>
<evidence type="ECO:0000256" key="1">
    <source>
        <dbReference type="ARBA" id="ARBA00023186"/>
    </source>
</evidence>
<dbReference type="InterPro" id="IPR001623">
    <property type="entry name" value="DnaJ_domain"/>
</dbReference>
<dbReference type="InterPro" id="IPR051339">
    <property type="entry name" value="DnaJ_subfamily_B"/>
</dbReference>
<comment type="caution">
    <text evidence="4">The sequence shown here is derived from an EMBL/GenBank/DDBJ whole genome shotgun (WGS) entry which is preliminary data.</text>
</comment>
<proteinExistence type="predicted"/>
<reference evidence="4 5" key="1">
    <citation type="submission" date="2015-08" db="EMBL/GenBank/DDBJ databases">
        <title>The genome of the Asian arowana (Scleropages formosus).</title>
        <authorList>
            <person name="Tan M.H."/>
            <person name="Gan H.M."/>
            <person name="Croft L.J."/>
            <person name="Austin C.M."/>
        </authorList>
    </citation>
    <scope>NUCLEOTIDE SEQUENCE [LARGE SCALE GENOMIC DNA]</scope>
    <source>
        <strain evidence="4">Aro1</strain>
    </source>
</reference>
<evidence type="ECO:0000256" key="2">
    <source>
        <dbReference type="SAM" id="MobiDB-lite"/>
    </source>
</evidence>
<dbReference type="GO" id="GO:0000122">
    <property type="term" value="P:negative regulation of transcription by RNA polymerase II"/>
    <property type="evidence" value="ECO:0007669"/>
    <property type="project" value="TreeGrafter"/>
</dbReference>
<dbReference type="GO" id="GO:0006457">
    <property type="term" value="P:protein folding"/>
    <property type="evidence" value="ECO:0007669"/>
    <property type="project" value="InterPro"/>
</dbReference>
<dbReference type="InterPro" id="IPR008971">
    <property type="entry name" value="HSP40/DnaJ_pept-bd"/>
</dbReference>
<dbReference type="PRINTS" id="PR00625">
    <property type="entry name" value="JDOMAIN"/>
</dbReference>
<dbReference type="GO" id="GO:0005829">
    <property type="term" value="C:cytosol"/>
    <property type="evidence" value="ECO:0007669"/>
    <property type="project" value="TreeGrafter"/>
</dbReference>
<dbReference type="PROSITE" id="PS50076">
    <property type="entry name" value="DNAJ_2"/>
    <property type="match status" value="1"/>
</dbReference>
<feature type="non-terminal residue" evidence="4">
    <location>
        <position position="222"/>
    </location>
</feature>
<dbReference type="GO" id="GO:0030544">
    <property type="term" value="F:Hsp70 protein binding"/>
    <property type="evidence" value="ECO:0007669"/>
    <property type="project" value="TreeGrafter"/>
</dbReference>
<dbReference type="GO" id="GO:0051082">
    <property type="term" value="F:unfolded protein binding"/>
    <property type="evidence" value="ECO:0007669"/>
    <property type="project" value="InterPro"/>
</dbReference>
<dbReference type="AlphaFoldDB" id="A0A0P7Y652"/>
<dbReference type="Pfam" id="PF01556">
    <property type="entry name" value="DnaJ_C"/>
    <property type="match status" value="1"/>
</dbReference>
<dbReference type="Proteomes" id="UP000034805">
    <property type="component" value="Unassembled WGS sequence"/>
</dbReference>
<evidence type="ECO:0000313" key="4">
    <source>
        <dbReference type="EMBL" id="KPP61178.1"/>
    </source>
</evidence>
<dbReference type="PANTHER" id="PTHR24078:SF568">
    <property type="entry name" value="DNAJ HOMOLOG SUBFAMILY B MEMBER 1"/>
    <property type="match status" value="1"/>
</dbReference>
<evidence type="ECO:0000313" key="5">
    <source>
        <dbReference type="Proteomes" id="UP000034805"/>
    </source>
</evidence>
<dbReference type="InterPro" id="IPR036869">
    <property type="entry name" value="J_dom_sf"/>
</dbReference>
<dbReference type="CDD" id="cd10747">
    <property type="entry name" value="DnaJ_C"/>
    <property type="match status" value="1"/>
</dbReference>